<dbReference type="GO" id="GO:0050043">
    <property type="term" value="F:lactate racemase activity"/>
    <property type="evidence" value="ECO:0007669"/>
    <property type="project" value="InterPro"/>
</dbReference>
<accession>A0A8J6U7X4</accession>
<dbReference type="AlphaFoldDB" id="A0A8J6U7X4"/>
<dbReference type="InterPro" id="IPR018657">
    <property type="entry name" value="LarA-like_N"/>
</dbReference>
<comment type="caution">
    <text evidence="2">The sequence shown here is derived from an EMBL/GenBank/DDBJ whole genome shotgun (WGS) entry which is preliminary data.</text>
</comment>
<sequence length="84" mass="9118">GYGLTEEYLGCPIKSSMEVKMIGHTEDGREVVIDKNAAEADGIIISCRIKPHNAFRGKYESGIMKMMAVGLGKQVGAEHVHEQG</sequence>
<dbReference type="Proteomes" id="UP000621516">
    <property type="component" value="Unassembled WGS sequence"/>
</dbReference>
<dbReference type="Gene3D" id="3.40.50.11440">
    <property type="match status" value="1"/>
</dbReference>
<dbReference type="Pfam" id="PF09861">
    <property type="entry name" value="Lar_N"/>
    <property type="match status" value="1"/>
</dbReference>
<dbReference type="EMBL" id="JACVXD010000097">
    <property type="protein sequence ID" value="MBD0825584.1"/>
    <property type="molecule type" value="Genomic_DNA"/>
</dbReference>
<proteinExistence type="predicted"/>
<feature type="domain" description="LarA-like N-terminal" evidence="1">
    <location>
        <begin position="17"/>
        <end position="81"/>
    </location>
</feature>
<gene>
    <name evidence="2" type="ORF">ICJ85_16375</name>
</gene>
<evidence type="ECO:0000259" key="1">
    <source>
        <dbReference type="Pfam" id="PF09861"/>
    </source>
</evidence>
<organism evidence="2 3">
    <name type="scientific">Aestuariibaculum marinum</name>
    <dbReference type="NCBI Taxonomy" id="2683592"/>
    <lineage>
        <taxon>Bacteria</taxon>
        <taxon>Pseudomonadati</taxon>
        <taxon>Bacteroidota</taxon>
        <taxon>Flavobacteriia</taxon>
        <taxon>Flavobacteriales</taxon>
        <taxon>Flavobacteriaceae</taxon>
    </lineage>
</organism>
<keyword evidence="3" id="KW-1185">Reference proteome</keyword>
<feature type="non-terminal residue" evidence="2">
    <location>
        <position position="84"/>
    </location>
</feature>
<evidence type="ECO:0000313" key="2">
    <source>
        <dbReference type="EMBL" id="MBD0825584.1"/>
    </source>
</evidence>
<name>A0A8J6U7X4_9FLAO</name>
<protein>
    <submittedName>
        <fullName evidence="2">DUF2088 domain-containing protein</fullName>
    </submittedName>
</protein>
<reference evidence="2 3" key="1">
    <citation type="journal article" date="2018" name="J. Microbiol.">
        <title>Aestuariibaculum marinum sp. nov., a marine bacterium isolated from seawater in South Korea.</title>
        <authorList>
            <person name="Choi J."/>
            <person name="Lee D."/>
            <person name="Jang J.H."/>
            <person name="Cha S."/>
            <person name="Seo T."/>
        </authorList>
    </citation>
    <scope>NUCLEOTIDE SEQUENCE [LARGE SCALE GENOMIC DNA]</scope>
    <source>
        <strain evidence="2 3">IP7</strain>
    </source>
</reference>
<feature type="non-terminal residue" evidence="2">
    <location>
        <position position="1"/>
    </location>
</feature>
<evidence type="ECO:0000313" key="3">
    <source>
        <dbReference type="Proteomes" id="UP000621516"/>
    </source>
</evidence>